<dbReference type="EMBL" id="CP064954">
    <property type="protein sequence ID" value="QPK80101.1"/>
    <property type="molecule type" value="Genomic_DNA"/>
</dbReference>
<evidence type="ECO:0000313" key="2">
    <source>
        <dbReference type="Proteomes" id="UP000594681"/>
    </source>
</evidence>
<reference evidence="1 2" key="1">
    <citation type="submission" date="2020-11" db="EMBL/GenBank/DDBJ databases">
        <title>Corynebacterium sp. ZJ-599.</title>
        <authorList>
            <person name="Zhou J."/>
        </authorList>
    </citation>
    <scope>NUCLEOTIDE SEQUENCE [LARGE SCALE GENOMIC DNA]</scope>
    <source>
        <strain evidence="1 2">ZJ-599</strain>
    </source>
</reference>
<accession>A0A7T0PBF1</accession>
<gene>
    <name evidence="1" type="ORF">G7Y31_05295</name>
</gene>
<name>A0A7T0PBF1_9CORY</name>
<evidence type="ECO:0000313" key="1">
    <source>
        <dbReference type="EMBL" id="QPK80101.1"/>
    </source>
</evidence>
<dbReference type="AlphaFoldDB" id="A0A7T0PBF1"/>
<protein>
    <submittedName>
        <fullName evidence="1">Uncharacterized protein</fullName>
    </submittedName>
</protein>
<dbReference type="KEGG" id="cliz:G7Y31_05295"/>
<dbReference type="Proteomes" id="UP000594681">
    <property type="component" value="Chromosome"/>
</dbReference>
<keyword evidence="2" id="KW-1185">Reference proteome</keyword>
<proteinExistence type="predicted"/>
<organism evidence="1 2">
    <name type="scientific">Corynebacterium lizhenjunii</name>
    <dbReference type="NCBI Taxonomy" id="2709394"/>
    <lineage>
        <taxon>Bacteria</taxon>
        <taxon>Bacillati</taxon>
        <taxon>Actinomycetota</taxon>
        <taxon>Actinomycetes</taxon>
        <taxon>Mycobacteriales</taxon>
        <taxon>Corynebacteriaceae</taxon>
        <taxon>Corynebacterium</taxon>
    </lineage>
</organism>
<dbReference type="RefSeq" id="WP_165243335.1">
    <property type="nucleotide sequence ID" value="NZ_CP064954.1"/>
</dbReference>
<sequence>METSYEVYEWLDRVLPPQVYRDSAQQAYDAGEPECAVANLLDQALLIGAVTPEILRRVKIEYPSDPVVGPIIGVCERQINVN</sequence>